<dbReference type="AlphaFoldDB" id="A0A0M3RQJ7"/>
<dbReference type="InterPro" id="IPR036866">
    <property type="entry name" value="RibonucZ/Hydroxyglut_hydro"/>
</dbReference>
<dbReference type="GO" id="GO:0042781">
    <property type="term" value="F:3'-tRNA processing endoribonuclease activity"/>
    <property type="evidence" value="ECO:0007669"/>
    <property type="project" value="TreeGrafter"/>
</dbReference>
<reference evidence="1 2" key="1">
    <citation type="journal article" date="2020" name="Mol. Plant Pathol.">
        <title>Plasmid composition and the chpG gene determine the virulence level of Clavibacter capsici natural isolates in pepper.</title>
        <authorList>
            <person name="Hwang I.S."/>
            <person name="Lee H.M."/>
            <person name="Oh E.J."/>
            <person name="Lee S."/>
            <person name="Heu S."/>
            <person name="Oh C.S."/>
        </authorList>
    </citation>
    <scope>NUCLEOTIDE SEQUENCE [LARGE SCALE GENOMIC DNA]</scope>
    <source>
        <strain evidence="1 2">1101</strain>
    </source>
</reference>
<dbReference type="EMBL" id="CP048049">
    <property type="protein sequence ID" value="QIS44067.1"/>
    <property type="molecule type" value="Genomic_DNA"/>
</dbReference>
<accession>A0A0M3RQJ7</accession>
<dbReference type="InterPro" id="IPR001279">
    <property type="entry name" value="Metallo-B-lactamas"/>
</dbReference>
<sequence length="279" mass="29146">MTWTLDILGVAATAPVAGSAASGYLLRGPHGSVLVDCGPGIVRELAERGALDDIVAVVVTHRHADHALDLGALAFRLRFPRPREQRVPLFLPAESLDYVDSFDELIGIPTVPTLRAPLAQAFDVRGLDLATPTPFEVAPGLRLTAFAAHHAVPSASLRFEDRETGATVAFSSDTSDCPGLRAAAHEADLFVCEATYLSATPQELEGHGHLTGQGAGRVAASSRVGTLLVSHIADPALAPRILADAAGAAGTPVATLLARPGARFPLERRSTARERAAGR</sequence>
<dbReference type="SUPFAM" id="SSF56281">
    <property type="entry name" value="Metallo-hydrolase/oxidoreductase"/>
    <property type="match status" value="1"/>
</dbReference>
<dbReference type="Proteomes" id="UP000503164">
    <property type="component" value="Chromosome"/>
</dbReference>
<gene>
    <name evidence="1" type="ORF">GW570_02650</name>
</gene>
<dbReference type="RefSeq" id="WP_053773660.1">
    <property type="nucleotide sequence ID" value="NZ_CP012573.1"/>
</dbReference>
<protein>
    <submittedName>
        <fullName evidence="1">MBL fold metallo-hydrolase</fullName>
    </submittedName>
</protein>
<dbReference type="SMART" id="SM00849">
    <property type="entry name" value="Lactamase_B"/>
    <property type="match status" value="1"/>
</dbReference>
<name>A0A0M3RQJ7_9MICO</name>
<organism evidence="1 2">
    <name type="scientific">Clavibacter capsici</name>
    <dbReference type="NCBI Taxonomy" id="1874630"/>
    <lineage>
        <taxon>Bacteria</taxon>
        <taxon>Bacillati</taxon>
        <taxon>Actinomycetota</taxon>
        <taxon>Actinomycetes</taxon>
        <taxon>Micrococcales</taxon>
        <taxon>Microbacteriaceae</taxon>
        <taxon>Clavibacter</taxon>
    </lineage>
</organism>
<evidence type="ECO:0000313" key="2">
    <source>
        <dbReference type="Proteomes" id="UP000503164"/>
    </source>
</evidence>
<dbReference type="KEGG" id="ccap:AES38_02640"/>
<dbReference type="Gene3D" id="3.60.15.10">
    <property type="entry name" value="Ribonuclease Z/Hydroxyacylglutathione hydrolase-like"/>
    <property type="match status" value="1"/>
</dbReference>
<dbReference type="PANTHER" id="PTHR46018">
    <property type="entry name" value="ZINC PHOSPHODIESTERASE ELAC PROTEIN 1"/>
    <property type="match status" value="1"/>
</dbReference>
<dbReference type="Pfam" id="PF12706">
    <property type="entry name" value="Lactamase_B_2"/>
    <property type="match status" value="1"/>
</dbReference>
<dbReference type="PANTHER" id="PTHR46018:SF4">
    <property type="entry name" value="METALLO-HYDROLASE YHFI-RELATED"/>
    <property type="match status" value="1"/>
</dbReference>
<proteinExistence type="predicted"/>
<evidence type="ECO:0000313" key="1">
    <source>
        <dbReference type="EMBL" id="QIS44067.1"/>
    </source>
</evidence>
<keyword evidence="2" id="KW-1185">Reference proteome</keyword>